<dbReference type="Proteomes" id="UP000472355">
    <property type="component" value="Unassembled WGS sequence"/>
</dbReference>
<proteinExistence type="predicted"/>
<accession>A0A6B4R317</accession>
<sequence>MIEITYLREMERVQILPGEVQDVIKYILEILDSQYGANREKYTDNDGYVVVVENIEDFKEIHKKINIDINDVIVEYVDKILCADGKVYTNSLVLCNNDYYSSIEKIKIKSKNREEARFTLYKDTFKMERQFISRSLDMTEKQLLERR</sequence>
<dbReference type="AlphaFoldDB" id="A0A6B4R317"/>
<name>A0A6B4R317_CLOBO</name>
<dbReference type="EMBL" id="SGKU01000071">
    <property type="protein sequence ID" value="NFA44298.1"/>
    <property type="molecule type" value="Genomic_DNA"/>
</dbReference>
<evidence type="ECO:0000313" key="2">
    <source>
        <dbReference type="Proteomes" id="UP000472355"/>
    </source>
</evidence>
<protein>
    <submittedName>
        <fullName evidence="1">Uncharacterized protein</fullName>
    </submittedName>
</protein>
<reference evidence="1 2" key="1">
    <citation type="submission" date="2019-02" db="EMBL/GenBank/DDBJ databases">
        <title>Genome sequencing of Clostridium botulinum clinical isolates.</title>
        <authorList>
            <person name="Brunt J."/>
            <person name="Van Vliet A.H.M."/>
            <person name="Stringer S.C."/>
            <person name="Grant K.A."/>
            <person name="Carter A.C."/>
            <person name="Peck M.W."/>
        </authorList>
    </citation>
    <scope>NUCLEOTIDE SEQUENCE [LARGE SCALE GENOMIC DNA]</scope>
    <source>
        <strain evidence="1 2">H113700579</strain>
    </source>
</reference>
<gene>
    <name evidence="1" type="ORF">EXM65_17465</name>
</gene>
<organism evidence="1 2">
    <name type="scientific">Clostridium botulinum</name>
    <dbReference type="NCBI Taxonomy" id="1491"/>
    <lineage>
        <taxon>Bacteria</taxon>
        <taxon>Bacillati</taxon>
        <taxon>Bacillota</taxon>
        <taxon>Clostridia</taxon>
        <taxon>Eubacteriales</taxon>
        <taxon>Clostridiaceae</taxon>
        <taxon>Clostridium</taxon>
    </lineage>
</organism>
<comment type="caution">
    <text evidence="1">The sequence shown here is derived from an EMBL/GenBank/DDBJ whole genome shotgun (WGS) entry which is preliminary data.</text>
</comment>
<evidence type="ECO:0000313" key="1">
    <source>
        <dbReference type="EMBL" id="NFA44298.1"/>
    </source>
</evidence>